<evidence type="ECO:0000313" key="2">
    <source>
        <dbReference type="Proteomes" id="UP000190188"/>
    </source>
</evidence>
<name>A0A1T2XGV5_9BACL</name>
<proteinExistence type="predicted"/>
<reference evidence="1 2" key="1">
    <citation type="submission" date="2017-01" db="EMBL/GenBank/DDBJ databases">
        <title>Genome analysis of Paenibacillus selenitrireducens ES3-24.</title>
        <authorList>
            <person name="Xu D."/>
            <person name="Yao R."/>
            <person name="Zheng S."/>
        </authorList>
    </citation>
    <scope>NUCLEOTIDE SEQUENCE [LARGE SCALE GENOMIC DNA]</scope>
    <source>
        <strain evidence="1 2">ES3-24</strain>
    </source>
</reference>
<dbReference type="STRING" id="1324314.BVG16_08145"/>
<organism evidence="1 2">
    <name type="scientific">Paenibacillus selenitireducens</name>
    <dbReference type="NCBI Taxonomy" id="1324314"/>
    <lineage>
        <taxon>Bacteria</taxon>
        <taxon>Bacillati</taxon>
        <taxon>Bacillota</taxon>
        <taxon>Bacilli</taxon>
        <taxon>Bacillales</taxon>
        <taxon>Paenibacillaceae</taxon>
        <taxon>Paenibacillus</taxon>
    </lineage>
</organism>
<keyword evidence="2" id="KW-1185">Reference proteome</keyword>
<protein>
    <submittedName>
        <fullName evidence="1">Uncharacterized protein</fullName>
    </submittedName>
</protein>
<evidence type="ECO:0000313" key="1">
    <source>
        <dbReference type="EMBL" id="OPA79065.1"/>
    </source>
</evidence>
<dbReference type="Proteomes" id="UP000190188">
    <property type="component" value="Unassembled WGS sequence"/>
</dbReference>
<dbReference type="AlphaFoldDB" id="A0A1T2XGV5"/>
<dbReference type="EMBL" id="MSZX01000003">
    <property type="protein sequence ID" value="OPA79065.1"/>
    <property type="molecule type" value="Genomic_DNA"/>
</dbReference>
<gene>
    <name evidence="1" type="ORF">BVG16_08145</name>
</gene>
<sequence>MAAIRLIYGSMTSNIEQMAQAISYAKRNCSSPDNWNSSLLNRMYCLWSRAAQDVQRSSQDYQ</sequence>
<comment type="caution">
    <text evidence="1">The sequence shown here is derived from an EMBL/GenBank/DDBJ whole genome shotgun (WGS) entry which is preliminary data.</text>
</comment>
<accession>A0A1T2XGV5</accession>
<dbReference type="RefSeq" id="WP_078498064.1">
    <property type="nucleotide sequence ID" value="NZ_MSZX01000003.1"/>
</dbReference>